<dbReference type="Proteomes" id="UP000799428">
    <property type="component" value="Unassembled WGS sequence"/>
</dbReference>
<evidence type="ECO:0000313" key="2">
    <source>
        <dbReference type="Proteomes" id="UP000799428"/>
    </source>
</evidence>
<reference evidence="1" key="1">
    <citation type="journal article" date="2020" name="Stud. Mycol.">
        <title>101 Dothideomycetes genomes: a test case for predicting lifestyles and emergence of pathogens.</title>
        <authorList>
            <person name="Haridas S."/>
            <person name="Albert R."/>
            <person name="Binder M."/>
            <person name="Bloem J."/>
            <person name="Labutti K."/>
            <person name="Salamov A."/>
            <person name="Andreopoulos B."/>
            <person name="Baker S."/>
            <person name="Barry K."/>
            <person name="Bills G."/>
            <person name="Bluhm B."/>
            <person name="Cannon C."/>
            <person name="Castanera R."/>
            <person name="Culley D."/>
            <person name="Daum C."/>
            <person name="Ezra D."/>
            <person name="Gonzalez J."/>
            <person name="Henrissat B."/>
            <person name="Kuo A."/>
            <person name="Liang C."/>
            <person name="Lipzen A."/>
            <person name="Lutzoni F."/>
            <person name="Magnuson J."/>
            <person name="Mondo S."/>
            <person name="Nolan M."/>
            <person name="Ohm R."/>
            <person name="Pangilinan J."/>
            <person name="Park H.-J."/>
            <person name="Ramirez L."/>
            <person name="Alfaro M."/>
            <person name="Sun H."/>
            <person name="Tritt A."/>
            <person name="Yoshinaga Y."/>
            <person name="Zwiers L.-H."/>
            <person name="Turgeon B."/>
            <person name="Goodwin S."/>
            <person name="Spatafora J."/>
            <person name="Crous P."/>
            <person name="Grigoriev I."/>
        </authorList>
    </citation>
    <scope>NUCLEOTIDE SEQUENCE</scope>
    <source>
        <strain evidence="1">CBS 279.74</strain>
    </source>
</reference>
<keyword evidence="2" id="KW-1185">Reference proteome</keyword>
<organism evidence="1 2">
    <name type="scientific">Pleomassaria siparia CBS 279.74</name>
    <dbReference type="NCBI Taxonomy" id="1314801"/>
    <lineage>
        <taxon>Eukaryota</taxon>
        <taxon>Fungi</taxon>
        <taxon>Dikarya</taxon>
        <taxon>Ascomycota</taxon>
        <taxon>Pezizomycotina</taxon>
        <taxon>Dothideomycetes</taxon>
        <taxon>Pleosporomycetidae</taxon>
        <taxon>Pleosporales</taxon>
        <taxon>Pleomassariaceae</taxon>
        <taxon>Pleomassaria</taxon>
    </lineage>
</organism>
<accession>A0A6G1KB20</accession>
<dbReference type="EMBL" id="MU005770">
    <property type="protein sequence ID" value="KAF2709662.1"/>
    <property type="molecule type" value="Genomic_DNA"/>
</dbReference>
<gene>
    <name evidence="1" type="ORF">K504DRAFT_502379</name>
</gene>
<dbReference type="AlphaFoldDB" id="A0A6G1KB20"/>
<proteinExistence type="predicted"/>
<protein>
    <submittedName>
        <fullName evidence="1">Uncharacterized protein</fullName>
    </submittedName>
</protein>
<name>A0A6G1KB20_9PLEO</name>
<sequence length="141" mass="15089">MSSVSTVLGLGYTCDSVSAASAPVAPAMNCIQLQRSGEQRTGIGTANVRSDDGMRMVFGITNPTLELRRFAQVAQIVPAASLMRLFPGLRDLLTKDAQFADLKVVNGRAAELESSSPHPLGDGQRFIAVDDTAYKHTIHSR</sequence>
<evidence type="ECO:0000313" key="1">
    <source>
        <dbReference type="EMBL" id="KAF2709662.1"/>
    </source>
</evidence>